<evidence type="ECO:0000313" key="1">
    <source>
        <dbReference type="EMBL" id="AMM53914.1"/>
    </source>
</evidence>
<evidence type="ECO:0000313" key="4">
    <source>
        <dbReference type="Proteomes" id="UP001571980"/>
    </source>
</evidence>
<dbReference type="PATRIC" id="fig|1609559.3.peg.1044"/>
<reference evidence="1 3" key="2">
    <citation type="journal article" date="2016" name="Int. J. Syst. Evol. Microbiol.">
        <title>Pyrococcus kukulkanii sp. nov., a hyperthermophilic, piezophilic archaeon isolated from a deep-sea hydrothermal vent.</title>
        <authorList>
            <person name="Callac N."/>
            <person name="Oger P."/>
            <person name="Lesongeur F."/>
            <person name="Rattray J.E."/>
            <person name="Vannier P."/>
            <person name="Michoud G."/>
            <person name="Beauverger M."/>
            <person name="Gayet N."/>
            <person name="Rouxel O."/>
            <person name="Jebbar M."/>
            <person name="Godfroy A."/>
        </authorList>
    </citation>
    <scope>NUCLEOTIDE SEQUENCE [LARGE SCALE GENOMIC DNA]</scope>
    <source>
        <strain evidence="1 3">NCB100</strain>
    </source>
</reference>
<reference evidence="2 4" key="3">
    <citation type="submission" date="2023-03" db="EMBL/GenBank/DDBJ databases">
        <title>Speciation in Pyrococcus: adaptation to high temperature as a mechanism.</title>
        <authorList>
            <person name="Gu J."/>
        </authorList>
    </citation>
    <scope>NUCLEOTIDE SEQUENCE [LARGE SCALE GENOMIC DNA]</scope>
    <source>
        <strain evidence="2 4">LMOA34</strain>
    </source>
</reference>
<accession>A0A127B9D9</accession>
<gene>
    <name evidence="2" type="ORF">P8X34_05965</name>
    <name evidence="1" type="ORF">TQ32_05025</name>
</gene>
<name>A0A127B9D9_9EURY</name>
<reference evidence="3" key="1">
    <citation type="submission" date="2015-02" db="EMBL/GenBank/DDBJ databases">
        <title>Pyrococcus kukulkanii sp. nov., a novel hyperthermophilic archaeon isolated from a deep-sea hydrothermal vent at the Guaymas Basin.</title>
        <authorList>
            <person name="Oger P.M."/>
            <person name="Callac N."/>
            <person name="Jebbar M."/>
            <person name="Godfroy A."/>
        </authorList>
    </citation>
    <scope>NUCLEOTIDE SEQUENCE [LARGE SCALE GENOMIC DNA]</scope>
    <source>
        <strain evidence="3">NCB100</strain>
    </source>
</reference>
<proteinExistence type="predicted"/>
<sequence length="189" mass="22607">MGIREWWDERKRRKRIQQEVKAAREILQNYVIQHKDELIRGIINKYVGSRVYFYYPYPENIGFKWRNEVEILGDGIYRIKATVKIKTWLELEILFPGFDRDRVRIGTDINFIFGIRGDVNVYTGEVSNFGKTKYIRYKTYGQSYVRLYDKDGKIVWEKTWSDWYDEGYSDGYHDGENDGYSRGLASCPC</sequence>
<keyword evidence="4" id="KW-1185">Reference proteome</keyword>
<dbReference type="OrthoDB" id="103647at2157"/>
<dbReference type="Proteomes" id="UP001571980">
    <property type="component" value="Unassembled WGS sequence"/>
</dbReference>
<evidence type="ECO:0000313" key="2">
    <source>
        <dbReference type="EMBL" id="MFA4804286.1"/>
    </source>
</evidence>
<dbReference type="KEGG" id="pyc:TQ32_05025"/>
<dbReference type="STRING" id="1609559.TQ32_05025"/>
<dbReference type="Proteomes" id="UP000070587">
    <property type="component" value="Chromosome"/>
</dbReference>
<dbReference type="AlphaFoldDB" id="A0A127B9D9"/>
<dbReference type="RefSeq" id="WP_068321822.1">
    <property type="nucleotide sequence ID" value="NZ_CP010835.1"/>
</dbReference>
<evidence type="ECO:0000313" key="3">
    <source>
        <dbReference type="Proteomes" id="UP000070587"/>
    </source>
</evidence>
<organism evidence="1 3">
    <name type="scientific">Pyrococcus kukulkanii</name>
    <dbReference type="NCBI Taxonomy" id="1609559"/>
    <lineage>
        <taxon>Archaea</taxon>
        <taxon>Methanobacteriati</taxon>
        <taxon>Methanobacteriota</taxon>
        <taxon>Thermococci</taxon>
        <taxon>Thermococcales</taxon>
        <taxon>Thermococcaceae</taxon>
        <taxon>Pyrococcus</taxon>
    </lineage>
</organism>
<protein>
    <submittedName>
        <fullName evidence="1">Uncharacterized protein</fullName>
    </submittedName>
</protein>
<dbReference type="EMBL" id="JARRIG010000003">
    <property type="protein sequence ID" value="MFA4804286.1"/>
    <property type="molecule type" value="Genomic_DNA"/>
</dbReference>
<dbReference type="GeneID" id="28491174"/>
<dbReference type="EMBL" id="CP010835">
    <property type="protein sequence ID" value="AMM53914.1"/>
    <property type="molecule type" value="Genomic_DNA"/>
</dbReference>